<comment type="caution">
    <text evidence="3">The sequence shown here is derived from an EMBL/GenBank/DDBJ whole genome shotgun (WGS) entry which is preliminary data.</text>
</comment>
<reference evidence="3 4" key="2">
    <citation type="submission" date="2018-05" db="EMBL/GenBank/DDBJ databases">
        <authorList>
            <person name="Lanie J.A."/>
            <person name="Ng W.-L."/>
            <person name="Kazmierczak K.M."/>
            <person name="Andrzejewski T.M."/>
            <person name="Davidsen T.M."/>
            <person name="Wayne K.J."/>
            <person name="Tettelin H."/>
            <person name="Glass J.I."/>
            <person name="Rusch D."/>
            <person name="Podicherti R."/>
            <person name="Tsui H.-C.T."/>
            <person name="Winkler M.E."/>
        </authorList>
    </citation>
    <scope>NUCLEOTIDE SEQUENCE [LARGE SCALE GENOMIC DNA]</scope>
    <source>
        <strain evidence="3 4">C305</strain>
    </source>
</reference>
<gene>
    <name evidence="2" type="ORF">DIT68_07570</name>
    <name evidence="3" type="ORF">DIT68_07705</name>
</gene>
<sequence>MEKQEYILIKTLCVHYKIEISFIKELNNVGLIEIKRFENEEVIHEEKIGDLEKMIRLYHELDLNIEGIDVVFNLLQKEVQLKEQVKELQNRLRFYEDEL</sequence>
<dbReference type="EMBL" id="QFRJ01000004">
    <property type="protein sequence ID" value="PWH85964.1"/>
    <property type="molecule type" value="Genomic_DNA"/>
</dbReference>
<dbReference type="RefSeq" id="WP_109359217.1">
    <property type="nucleotide sequence ID" value="NZ_QFRJ01000004.1"/>
</dbReference>
<dbReference type="EMBL" id="QFRJ01000004">
    <property type="protein sequence ID" value="PWH85940.1"/>
    <property type="molecule type" value="Genomic_DNA"/>
</dbReference>
<evidence type="ECO:0000313" key="3">
    <source>
        <dbReference type="EMBL" id="PWH85964.1"/>
    </source>
</evidence>
<accession>A0A2U2XDU8</accession>
<dbReference type="AlphaFoldDB" id="A0A2U2XDU8"/>
<name>A0A2U2XDU8_9FLAO</name>
<keyword evidence="4" id="KW-1185">Reference proteome</keyword>
<organism evidence="3 4">
    <name type="scientific">Brumimicrobium oceani</name>
    <dbReference type="NCBI Taxonomy" id="2100725"/>
    <lineage>
        <taxon>Bacteria</taxon>
        <taxon>Pseudomonadati</taxon>
        <taxon>Bacteroidota</taxon>
        <taxon>Flavobacteriia</taxon>
        <taxon>Flavobacteriales</taxon>
        <taxon>Crocinitomicaceae</taxon>
        <taxon>Brumimicrobium</taxon>
    </lineage>
</organism>
<protein>
    <submittedName>
        <fullName evidence="3">MerR family transcriptional regulator</fullName>
    </submittedName>
</protein>
<dbReference type="OrthoDB" id="1494789at2"/>
<feature type="coiled-coil region" evidence="1">
    <location>
        <begin position="34"/>
        <end position="98"/>
    </location>
</feature>
<dbReference type="Gene3D" id="1.10.1660.10">
    <property type="match status" value="1"/>
</dbReference>
<dbReference type="Pfam" id="PF13591">
    <property type="entry name" value="MerR_2"/>
    <property type="match status" value="1"/>
</dbReference>
<dbReference type="Proteomes" id="UP000245370">
    <property type="component" value="Unassembled WGS sequence"/>
</dbReference>
<evidence type="ECO:0000256" key="1">
    <source>
        <dbReference type="SAM" id="Coils"/>
    </source>
</evidence>
<reference evidence="3 4" key="1">
    <citation type="submission" date="2018-05" db="EMBL/GenBank/DDBJ databases">
        <title>Brumimicrobium oceani sp. nov., isolated from coastal sediment.</title>
        <authorList>
            <person name="Kou Y."/>
        </authorList>
    </citation>
    <scope>NUCLEOTIDE SEQUENCE [LARGE SCALE GENOMIC DNA]</scope>
    <source>
        <strain evidence="3 4">C305</strain>
    </source>
</reference>
<keyword evidence="1" id="KW-0175">Coiled coil</keyword>
<evidence type="ECO:0000313" key="2">
    <source>
        <dbReference type="EMBL" id="PWH85940.1"/>
    </source>
</evidence>
<evidence type="ECO:0000313" key="4">
    <source>
        <dbReference type="Proteomes" id="UP000245370"/>
    </source>
</evidence>
<proteinExistence type="predicted"/>